<comment type="catalytic activity">
    <reaction evidence="7">
        <text>Preferential cleavage: (Ac)2-L-Lys-D-Ala-|-D-Ala. Also transpeptidation of peptidyl-alanyl moieties that are N-acyl substituents of D-alanine.</text>
        <dbReference type="EC" id="3.4.16.4"/>
    </reaction>
</comment>
<gene>
    <name evidence="13" type="ORF">ACFPET_01325</name>
</gene>
<dbReference type="SUPFAM" id="SSF53955">
    <property type="entry name" value="Lysozyme-like"/>
    <property type="match status" value="1"/>
</dbReference>
<dbReference type="InterPro" id="IPR036950">
    <property type="entry name" value="PBP_transglycosylase"/>
</dbReference>
<dbReference type="InterPro" id="IPR001264">
    <property type="entry name" value="Glyco_trans_51"/>
</dbReference>
<dbReference type="RefSeq" id="WP_380617574.1">
    <property type="nucleotide sequence ID" value="NZ_JBHSDK010000002.1"/>
</dbReference>
<comment type="catalytic activity">
    <reaction evidence="8">
        <text>[GlcNAc-(1-&gt;4)-Mur2Ac(oyl-L-Ala-gamma-D-Glu-L-Lys-D-Ala-D-Ala)](n)-di-trans,octa-cis-undecaprenyl diphosphate + beta-D-GlcNAc-(1-&gt;4)-Mur2Ac(oyl-L-Ala-gamma-D-Glu-L-Lys-D-Ala-D-Ala)-di-trans,octa-cis-undecaprenyl diphosphate = [GlcNAc-(1-&gt;4)-Mur2Ac(oyl-L-Ala-gamma-D-Glu-L-Lys-D-Ala-D-Ala)](n+1)-di-trans,octa-cis-undecaprenyl diphosphate + di-trans,octa-cis-undecaprenyl diphosphate + H(+)</text>
        <dbReference type="Rhea" id="RHEA:23708"/>
        <dbReference type="Rhea" id="RHEA-COMP:9602"/>
        <dbReference type="Rhea" id="RHEA-COMP:9603"/>
        <dbReference type="ChEBI" id="CHEBI:15378"/>
        <dbReference type="ChEBI" id="CHEBI:58405"/>
        <dbReference type="ChEBI" id="CHEBI:60033"/>
        <dbReference type="ChEBI" id="CHEBI:78435"/>
        <dbReference type="EC" id="2.4.99.28"/>
    </reaction>
</comment>
<keyword evidence="14" id="KW-1185">Reference proteome</keyword>
<keyword evidence="10" id="KW-0472">Membrane</keyword>
<feature type="transmembrane region" description="Helical" evidence="10">
    <location>
        <begin position="182"/>
        <end position="205"/>
    </location>
</feature>
<name>A0ABV8TSV7_9ACTN</name>
<organism evidence="13 14">
    <name type="scientific">Salininema proteolyticum</name>
    <dbReference type="NCBI Taxonomy" id="1607685"/>
    <lineage>
        <taxon>Bacteria</taxon>
        <taxon>Bacillati</taxon>
        <taxon>Actinomycetota</taxon>
        <taxon>Actinomycetes</taxon>
        <taxon>Glycomycetales</taxon>
        <taxon>Glycomycetaceae</taxon>
        <taxon>Salininema</taxon>
    </lineage>
</organism>
<dbReference type="PANTHER" id="PTHR32282:SF33">
    <property type="entry name" value="PEPTIDOGLYCAN GLYCOSYLTRANSFERASE"/>
    <property type="match status" value="1"/>
</dbReference>
<feature type="compositionally biased region" description="Low complexity" evidence="9">
    <location>
        <begin position="81"/>
        <end position="110"/>
    </location>
</feature>
<feature type="domain" description="Glycosyl transferase family 51" evidence="12">
    <location>
        <begin position="242"/>
        <end position="407"/>
    </location>
</feature>
<keyword evidence="10" id="KW-1133">Transmembrane helix</keyword>
<dbReference type="Gene3D" id="1.10.3810.10">
    <property type="entry name" value="Biosynthetic peptidoglycan transglycosylase-like"/>
    <property type="match status" value="1"/>
</dbReference>
<comment type="caution">
    <text evidence="13">The sequence shown here is derived from an EMBL/GenBank/DDBJ whole genome shotgun (WGS) entry which is preliminary data.</text>
</comment>
<dbReference type="Gene3D" id="3.40.710.10">
    <property type="entry name" value="DD-peptidase/beta-lactamase superfamily"/>
    <property type="match status" value="2"/>
</dbReference>
<keyword evidence="2" id="KW-0645">Protease</keyword>
<feature type="region of interest" description="Disordered" evidence="9">
    <location>
        <begin position="970"/>
        <end position="1110"/>
    </location>
</feature>
<evidence type="ECO:0000256" key="7">
    <source>
        <dbReference type="ARBA" id="ARBA00034000"/>
    </source>
</evidence>
<evidence type="ECO:0000256" key="5">
    <source>
        <dbReference type="ARBA" id="ARBA00022801"/>
    </source>
</evidence>
<proteinExistence type="predicted"/>
<dbReference type="InterPro" id="IPR023346">
    <property type="entry name" value="Lysozyme-like_dom_sf"/>
</dbReference>
<evidence type="ECO:0000256" key="2">
    <source>
        <dbReference type="ARBA" id="ARBA00022670"/>
    </source>
</evidence>
<evidence type="ECO:0000256" key="10">
    <source>
        <dbReference type="SAM" id="Phobius"/>
    </source>
</evidence>
<keyword evidence="4" id="KW-0808">Transferase</keyword>
<evidence type="ECO:0000256" key="3">
    <source>
        <dbReference type="ARBA" id="ARBA00022676"/>
    </source>
</evidence>
<evidence type="ECO:0000256" key="1">
    <source>
        <dbReference type="ARBA" id="ARBA00022645"/>
    </source>
</evidence>
<protein>
    <submittedName>
        <fullName evidence="13">Transglycosylase domain-containing protein</fullName>
    </submittedName>
</protein>
<dbReference type="Pfam" id="PF00905">
    <property type="entry name" value="Transpeptidase"/>
    <property type="match status" value="1"/>
</dbReference>
<evidence type="ECO:0000256" key="8">
    <source>
        <dbReference type="ARBA" id="ARBA00049902"/>
    </source>
</evidence>
<feature type="compositionally biased region" description="Low complexity" evidence="9">
    <location>
        <begin position="64"/>
        <end position="74"/>
    </location>
</feature>
<evidence type="ECO:0000256" key="4">
    <source>
        <dbReference type="ARBA" id="ARBA00022679"/>
    </source>
</evidence>
<keyword evidence="10" id="KW-0812">Transmembrane</keyword>
<feature type="compositionally biased region" description="Acidic residues" evidence="9">
    <location>
        <begin position="1036"/>
        <end position="1054"/>
    </location>
</feature>
<dbReference type="EMBL" id="JBHSDK010000002">
    <property type="protein sequence ID" value="MFC4333834.1"/>
    <property type="molecule type" value="Genomic_DNA"/>
</dbReference>
<feature type="compositionally biased region" description="Low complexity" evidence="9">
    <location>
        <begin position="1"/>
        <end position="11"/>
    </location>
</feature>
<reference evidence="14" key="1">
    <citation type="journal article" date="2019" name="Int. J. Syst. Evol. Microbiol.">
        <title>The Global Catalogue of Microorganisms (GCM) 10K type strain sequencing project: providing services to taxonomists for standard genome sequencing and annotation.</title>
        <authorList>
            <consortium name="The Broad Institute Genomics Platform"/>
            <consortium name="The Broad Institute Genome Sequencing Center for Infectious Disease"/>
            <person name="Wu L."/>
            <person name="Ma J."/>
        </authorList>
    </citation>
    <scope>NUCLEOTIDE SEQUENCE [LARGE SCALE GENOMIC DNA]</scope>
    <source>
        <strain evidence="14">IBRC-M 10908</strain>
    </source>
</reference>
<feature type="compositionally biased region" description="Polar residues" evidence="9">
    <location>
        <begin position="1086"/>
        <end position="1110"/>
    </location>
</feature>
<keyword evidence="3" id="KW-0328">Glycosyltransferase</keyword>
<dbReference type="InterPro" id="IPR012338">
    <property type="entry name" value="Beta-lactam/transpept-like"/>
</dbReference>
<dbReference type="SUPFAM" id="SSF56601">
    <property type="entry name" value="beta-lactamase/transpeptidase-like"/>
    <property type="match status" value="1"/>
</dbReference>
<dbReference type="Pfam" id="PF00912">
    <property type="entry name" value="Transgly"/>
    <property type="match status" value="1"/>
</dbReference>
<evidence type="ECO:0000313" key="13">
    <source>
        <dbReference type="EMBL" id="MFC4333834.1"/>
    </source>
</evidence>
<keyword evidence="6" id="KW-0511">Multifunctional enzyme</keyword>
<feature type="compositionally biased region" description="Basic and acidic residues" evidence="9">
    <location>
        <begin position="1001"/>
        <end position="1015"/>
    </location>
</feature>
<feature type="compositionally biased region" description="Low complexity" evidence="9">
    <location>
        <begin position="135"/>
        <end position="154"/>
    </location>
</feature>
<evidence type="ECO:0000256" key="6">
    <source>
        <dbReference type="ARBA" id="ARBA00023268"/>
    </source>
</evidence>
<evidence type="ECO:0000313" key="14">
    <source>
        <dbReference type="Proteomes" id="UP001595823"/>
    </source>
</evidence>
<feature type="domain" description="Penicillin-binding protein transpeptidase" evidence="11">
    <location>
        <begin position="803"/>
        <end position="956"/>
    </location>
</feature>
<keyword evidence="5" id="KW-0378">Hydrolase</keyword>
<accession>A0ABV8TSV7</accession>
<dbReference type="PANTHER" id="PTHR32282">
    <property type="entry name" value="BINDING PROTEIN TRANSPEPTIDASE, PUTATIVE-RELATED"/>
    <property type="match status" value="1"/>
</dbReference>
<sequence>MTDNGYRPGQGDPQGGYGWGGGQQPGDTGRSPAGGSASVPNGGASVPPPTGSFRGGASVPPANGPRSGSASVPPAGGPGPGSASVPPASGPRSGSASVPPASGPRSGSASVPPPGGDNSGRVSVGGGGGVPPRGPSSGSASVSPSGSGPGRASVTGKRTGALSEDDLKDKKKKKRSKTRKRVYAVLIAVMVMFLGAGTFVGAMFFQEIQTPDDTPFGENTTFLYADGESEMAGYGYRFRELIDSTDDLPETVRWSTVASEDMKFYEHDGVDIKRTMGAFINNLTGGDQQGASTISQQYAGALAKFRDDKSYTRKAKEAVMAIKLEQEFSKDEILRHYLNLSYFGRGAVGVGAASKAYFNKPVDELSWGEAAFIIMQVKSPNGAYDPVLKGEEVEQAATDRWEYVMGNLWTMHEQNGMTKEDYDAAMDEGLPQAVDADLRAPSWGGDKATGFITNEIDGYIYEELEEHYDLSKDDLYGEKPETGGYTIVTTIDKEIQALTEETASRGPLEKQKNDDGDWIDGEGNVVDSEADAAVKYFKNEKVTDDEGKAVAMPRHKNDNEKAALVDRNPSMTDAVVVVEPGTGRVLGYYGGDDGFGYDNAGPTAAKPPSSTFKMATVATAISEQSSLKSWWDGSSPREFVGRGKDDGDASTPESQNGDPVHNAGNKDAGDVQLQTALEDSLNTPMFAIADHFGATKILKTAAEMGVENMTRPVNAAWEDSTFNAVFELRVKGETVEYAMRGQGQYESGEWAVDERENIDDMAYLRWANEDNSNEGVYASDDNEPVWYPLTNDTGRFPFDREISFGQYGVSVQDLSAMFATIANNGVYNETRYVEKVYDRDGNELEPKKPYDQRQAIKEEVARDLQFAGAKIDAAAGQEGQVTHQFFGKTGTWEAAKQFGGTANAHALYAGAIKQMSIAAWVGNAGADTFPLLNEDGAIMDGSYGYTLSGPVWNDLMQKIIKSKKLEDVGWDGPANFGKDTTFDIEGDDGKLSADSPYCKSHKNDPKCEQEEKDKDKDDEDSSECSAFDEAIGLCGNEDEDGENGGENGGEDGNGDESHPPGEGGEGGEDCNPFLEDCEGTNGEGGQDQNSSAGTTESATRNPRQQIELTS</sequence>
<dbReference type="Proteomes" id="UP001595823">
    <property type="component" value="Unassembled WGS sequence"/>
</dbReference>
<keyword evidence="1" id="KW-0121">Carboxypeptidase</keyword>
<dbReference type="InterPro" id="IPR001460">
    <property type="entry name" value="PCN-bd_Tpept"/>
</dbReference>
<feature type="region of interest" description="Disordered" evidence="9">
    <location>
        <begin position="625"/>
        <end position="667"/>
    </location>
</feature>
<feature type="compositionally biased region" description="Gly residues" evidence="9">
    <location>
        <begin position="12"/>
        <end position="24"/>
    </location>
</feature>
<dbReference type="InterPro" id="IPR050396">
    <property type="entry name" value="Glycosyltr_51/Transpeptidase"/>
</dbReference>
<evidence type="ECO:0000259" key="12">
    <source>
        <dbReference type="Pfam" id="PF00912"/>
    </source>
</evidence>
<evidence type="ECO:0000256" key="9">
    <source>
        <dbReference type="SAM" id="MobiDB-lite"/>
    </source>
</evidence>
<evidence type="ECO:0000259" key="11">
    <source>
        <dbReference type="Pfam" id="PF00905"/>
    </source>
</evidence>
<feature type="region of interest" description="Disordered" evidence="9">
    <location>
        <begin position="1"/>
        <end position="175"/>
    </location>
</feature>